<dbReference type="Proteomes" id="UP000663868">
    <property type="component" value="Unassembled WGS sequence"/>
</dbReference>
<feature type="domain" description="Rho-GAP" evidence="2">
    <location>
        <begin position="1"/>
        <end position="116"/>
    </location>
</feature>
<comment type="caution">
    <text evidence="3">The sequence shown here is derived from an EMBL/GenBank/DDBJ whole genome shotgun (WGS) entry which is preliminary data.</text>
</comment>
<evidence type="ECO:0000259" key="2">
    <source>
        <dbReference type="PROSITE" id="PS50238"/>
    </source>
</evidence>
<dbReference type="SUPFAM" id="SSF48350">
    <property type="entry name" value="GTPase activation domain, GAP"/>
    <property type="match status" value="1"/>
</dbReference>
<dbReference type="EMBL" id="CAJOBB010030313">
    <property type="protein sequence ID" value="CAF4442894.1"/>
    <property type="molecule type" value="Genomic_DNA"/>
</dbReference>
<sequence>LTFDSTTNVHDIAGLMKEFLRELPEPLLTRDLCGALLNIRTKLHPKDQSRALSYFISLLPSSNRDTLYTLLKFLYHISMNSQDRYSTDGKLLVAGNKMDSANLAIVFAPTILMEGK</sequence>
<dbReference type="InterPro" id="IPR037863">
    <property type="entry name" value="RHOGAP6/36"/>
</dbReference>
<dbReference type="PANTHER" id="PTHR12635:SF7">
    <property type="entry name" value="RHO GTPASE ACTIVATING PROTEIN 6-RELATED"/>
    <property type="match status" value="1"/>
</dbReference>
<dbReference type="AlphaFoldDB" id="A0A820RQ60"/>
<protein>
    <recommendedName>
        <fullName evidence="2">Rho-GAP domain-containing protein</fullName>
    </recommendedName>
</protein>
<keyword evidence="1" id="KW-0343">GTPase activation</keyword>
<dbReference type="GO" id="GO:0005096">
    <property type="term" value="F:GTPase activator activity"/>
    <property type="evidence" value="ECO:0007669"/>
    <property type="project" value="UniProtKB-KW"/>
</dbReference>
<reference evidence="3" key="1">
    <citation type="submission" date="2021-02" db="EMBL/GenBank/DDBJ databases">
        <authorList>
            <person name="Nowell W R."/>
        </authorList>
    </citation>
    <scope>NUCLEOTIDE SEQUENCE</scope>
</reference>
<dbReference type="PROSITE" id="PS50238">
    <property type="entry name" value="RHOGAP"/>
    <property type="match status" value="1"/>
</dbReference>
<name>A0A820RQ60_9BILA</name>
<proteinExistence type="predicted"/>
<dbReference type="InterPro" id="IPR000198">
    <property type="entry name" value="RhoGAP_dom"/>
</dbReference>
<dbReference type="Gene3D" id="1.10.555.10">
    <property type="entry name" value="Rho GTPase activation protein"/>
    <property type="match status" value="1"/>
</dbReference>
<evidence type="ECO:0000313" key="4">
    <source>
        <dbReference type="Proteomes" id="UP000663868"/>
    </source>
</evidence>
<gene>
    <name evidence="3" type="ORF">KXQ929_LOCUS53498</name>
</gene>
<feature type="non-terminal residue" evidence="3">
    <location>
        <position position="116"/>
    </location>
</feature>
<dbReference type="GO" id="GO:0007165">
    <property type="term" value="P:signal transduction"/>
    <property type="evidence" value="ECO:0007669"/>
    <property type="project" value="InterPro"/>
</dbReference>
<organism evidence="3 4">
    <name type="scientific">Adineta steineri</name>
    <dbReference type="NCBI Taxonomy" id="433720"/>
    <lineage>
        <taxon>Eukaryota</taxon>
        <taxon>Metazoa</taxon>
        <taxon>Spiralia</taxon>
        <taxon>Gnathifera</taxon>
        <taxon>Rotifera</taxon>
        <taxon>Eurotatoria</taxon>
        <taxon>Bdelloidea</taxon>
        <taxon>Adinetida</taxon>
        <taxon>Adinetidae</taxon>
        <taxon>Adineta</taxon>
    </lineage>
</organism>
<evidence type="ECO:0000256" key="1">
    <source>
        <dbReference type="ARBA" id="ARBA00022468"/>
    </source>
</evidence>
<feature type="non-terminal residue" evidence="3">
    <location>
        <position position="1"/>
    </location>
</feature>
<dbReference type="Pfam" id="PF00620">
    <property type="entry name" value="RhoGAP"/>
    <property type="match status" value="1"/>
</dbReference>
<evidence type="ECO:0000313" key="3">
    <source>
        <dbReference type="EMBL" id="CAF4442894.1"/>
    </source>
</evidence>
<dbReference type="InterPro" id="IPR008936">
    <property type="entry name" value="Rho_GTPase_activation_prot"/>
</dbReference>
<dbReference type="SMART" id="SM00324">
    <property type="entry name" value="RhoGAP"/>
    <property type="match status" value="1"/>
</dbReference>
<accession>A0A820RQ60</accession>
<dbReference type="PANTHER" id="PTHR12635">
    <property type="entry name" value="RHO-GTPASE-ACTIVATING PROTEIN 6 FAMILY MEMBER"/>
    <property type="match status" value="1"/>
</dbReference>